<comment type="caution">
    <text evidence="2">The sequence shown here is derived from an EMBL/GenBank/DDBJ whole genome shotgun (WGS) entry which is preliminary data.</text>
</comment>
<keyword evidence="3" id="KW-1185">Reference proteome</keyword>
<reference evidence="2" key="1">
    <citation type="submission" date="2021-11" db="EMBL/GenBank/DDBJ databases">
        <title>Halomonas sp., isolated from a coastal aquaculture zone in Dongshan Bay.</title>
        <authorList>
            <person name="Lin W."/>
        </authorList>
    </citation>
    <scope>NUCLEOTIDE SEQUENCE</scope>
    <source>
        <strain evidence="2">Yzlin-01</strain>
    </source>
</reference>
<dbReference type="Gene3D" id="3.10.490.10">
    <property type="entry name" value="Gamma-glutamyl cyclotransferase-like"/>
    <property type="match status" value="1"/>
</dbReference>
<feature type="domain" description="Gamma-glutamylcyclotransferase AIG2-like" evidence="1">
    <location>
        <begin position="48"/>
        <end position="136"/>
    </location>
</feature>
<accession>A0ABT2EG77</accession>
<dbReference type="InterPro" id="IPR036568">
    <property type="entry name" value="GGCT-like_sf"/>
</dbReference>
<dbReference type="CDD" id="cd06661">
    <property type="entry name" value="GGCT_like"/>
    <property type="match status" value="1"/>
</dbReference>
<dbReference type="RefSeq" id="WP_259037082.1">
    <property type="nucleotide sequence ID" value="NZ_JAJISC010000007.1"/>
</dbReference>
<name>A0ABT2EG77_9GAMM</name>
<evidence type="ECO:0000313" key="2">
    <source>
        <dbReference type="EMBL" id="MCS2610591.1"/>
    </source>
</evidence>
<dbReference type="Pfam" id="PF06094">
    <property type="entry name" value="GGACT"/>
    <property type="match status" value="1"/>
</dbReference>
<sequence length="156" mass="17577">MRTLKWLLLLCMAALAGVAAWLWLTMLSPWFYDSTENATTIAPGQHQVFVYGTLRFAPVRWVVMGSSGSPREASLRGFARTGLDLREQPGSVVPGLLLRVNPEQLRRLDRYERLGVRYTRHCYQLRGGGSAWVYRRLSEADNLTSILPTQADALVP</sequence>
<dbReference type="InterPro" id="IPR009288">
    <property type="entry name" value="AIG2-like_dom"/>
</dbReference>
<dbReference type="EMBL" id="JAJISC010000007">
    <property type="protein sequence ID" value="MCS2610591.1"/>
    <property type="molecule type" value="Genomic_DNA"/>
</dbReference>
<dbReference type="SUPFAM" id="SSF110857">
    <property type="entry name" value="Gamma-glutamyl cyclotransferase-like"/>
    <property type="match status" value="1"/>
</dbReference>
<organism evidence="2 3">
    <name type="scientific">Halomonas dongshanensis</name>
    <dbReference type="NCBI Taxonomy" id="2890835"/>
    <lineage>
        <taxon>Bacteria</taxon>
        <taxon>Pseudomonadati</taxon>
        <taxon>Pseudomonadota</taxon>
        <taxon>Gammaproteobacteria</taxon>
        <taxon>Oceanospirillales</taxon>
        <taxon>Halomonadaceae</taxon>
        <taxon>Halomonas</taxon>
    </lineage>
</organism>
<dbReference type="Proteomes" id="UP001165542">
    <property type="component" value="Unassembled WGS sequence"/>
</dbReference>
<dbReference type="InterPro" id="IPR013024">
    <property type="entry name" value="GGCT-like"/>
</dbReference>
<evidence type="ECO:0000259" key="1">
    <source>
        <dbReference type="Pfam" id="PF06094"/>
    </source>
</evidence>
<evidence type="ECO:0000313" key="3">
    <source>
        <dbReference type="Proteomes" id="UP001165542"/>
    </source>
</evidence>
<proteinExistence type="predicted"/>
<protein>
    <submittedName>
        <fullName evidence="2">Gamma-glutamylcyclotransferase</fullName>
    </submittedName>
</protein>
<gene>
    <name evidence="2" type="ORF">LLY24_14825</name>
</gene>